<evidence type="ECO:0000256" key="1">
    <source>
        <dbReference type="ARBA" id="ARBA00006538"/>
    </source>
</evidence>
<evidence type="ECO:0000256" key="9">
    <source>
        <dbReference type="SAM" id="MobiDB-lite"/>
    </source>
</evidence>
<dbReference type="InterPro" id="IPR003703">
    <property type="entry name" value="Acyl_CoA_thio"/>
</dbReference>
<dbReference type="PANTHER" id="PTHR11066">
    <property type="entry name" value="ACYL-COA THIOESTERASE"/>
    <property type="match status" value="1"/>
</dbReference>
<dbReference type="EC" id="3.1.2.20" evidence="5"/>
<evidence type="ECO:0000313" key="13">
    <source>
        <dbReference type="Proteomes" id="UP000245865"/>
    </source>
</evidence>
<keyword evidence="13" id="KW-1185">Reference proteome</keyword>
<dbReference type="GO" id="GO:0009062">
    <property type="term" value="P:fatty acid catabolic process"/>
    <property type="evidence" value="ECO:0007669"/>
    <property type="project" value="TreeGrafter"/>
</dbReference>
<sequence>MSDNEKSHSSRKKPEVRQQQTKAMETLLATLDLEALEMDLFRGNSPQVGWQRVFGGQVLGQPLMAAQRTVDAERHVHSLHAYFVRPGDPAIPIIYEVDRIRDGSSFNTRRVLARQHGKAIFSLSASFQVDEGGLDHQIAMPEGLPMPEDLAGERELKEKYLHLAPANVRKYWERERPIEIRPVSLTHYLSREKLPPSQHVWLRTKGIVPDDRALQAAILAYLSDMTLLDTALHPHGRSIFDRDLQAASLDHAMWFHRPCRLDDWLLYTQDTPSASGARGFNRGSLYTREGVLIASVTQEGLIRVHEE</sequence>
<dbReference type="InterPro" id="IPR025652">
    <property type="entry name" value="TesB_C"/>
</dbReference>
<evidence type="ECO:0000259" key="10">
    <source>
        <dbReference type="Pfam" id="PF02551"/>
    </source>
</evidence>
<dbReference type="FunFam" id="2.40.160.210:FF:000001">
    <property type="entry name" value="Acyl-CoA thioesterase II"/>
    <property type="match status" value="1"/>
</dbReference>
<dbReference type="AlphaFoldDB" id="A0A316JCB2"/>
<dbReference type="NCBIfam" id="TIGR00189">
    <property type="entry name" value="tesB"/>
    <property type="match status" value="1"/>
</dbReference>
<evidence type="ECO:0000256" key="3">
    <source>
        <dbReference type="ARBA" id="ARBA00022801"/>
    </source>
</evidence>
<organism evidence="12 13">
    <name type="scientific">Falsochrobactrum shanghaiense</name>
    <dbReference type="NCBI Taxonomy" id="2201899"/>
    <lineage>
        <taxon>Bacteria</taxon>
        <taxon>Pseudomonadati</taxon>
        <taxon>Pseudomonadota</taxon>
        <taxon>Alphaproteobacteria</taxon>
        <taxon>Hyphomicrobiales</taxon>
        <taxon>Brucellaceae</taxon>
        <taxon>Falsochrobactrum</taxon>
    </lineage>
</organism>
<dbReference type="EMBL" id="QGDB01000001">
    <property type="protein sequence ID" value="PWL19637.1"/>
    <property type="molecule type" value="Genomic_DNA"/>
</dbReference>
<dbReference type="PANTHER" id="PTHR11066:SF34">
    <property type="entry name" value="ACYL-COENZYME A THIOESTERASE 8"/>
    <property type="match status" value="1"/>
</dbReference>
<evidence type="ECO:0000256" key="2">
    <source>
        <dbReference type="ARBA" id="ARBA00011881"/>
    </source>
</evidence>
<feature type="domain" description="Acyl-CoA thioesterase-like N-terminal HotDog" evidence="11">
    <location>
        <begin position="49"/>
        <end position="128"/>
    </location>
</feature>
<dbReference type="Gene3D" id="2.40.160.210">
    <property type="entry name" value="Acyl-CoA thioesterase, double hotdog domain"/>
    <property type="match status" value="1"/>
</dbReference>
<keyword evidence="3" id="KW-0378">Hydrolase</keyword>
<accession>A0A316JCB2</accession>
<feature type="domain" description="Acyl-CoA thioesterase 2 C-terminal" evidence="10">
    <location>
        <begin position="173"/>
        <end position="301"/>
    </location>
</feature>
<evidence type="ECO:0000256" key="7">
    <source>
        <dbReference type="ARBA" id="ARBA00071120"/>
    </source>
</evidence>
<evidence type="ECO:0000256" key="5">
    <source>
        <dbReference type="ARBA" id="ARBA00038894"/>
    </source>
</evidence>
<dbReference type="OrthoDB" id="9781019at2"/>
<comment type="catalytic activity">
    <reaction evidence="6">
        <text>a fatty acyl-CoA + H2O = a fatty acid + CoA + H(+)</text>
        <dbReference type="Rhea" id="RHEA:16781"/>
        <dbReference type="ChEBI" id="CHEBI:15377"/>
        <dbReference type="ChEBI" id="CHEBI:15378"/>
        <dbReference type="ChEBI" id="CHEBI:28868"/>
        <dbReference type="ChEBI" id="CHEBI:57287"/>
        <dbReference type="ChEBI" id="CHEBI:77636"/>
        <dbReference type="EC" id="3.1.2.20"/>
    </reaction>
    <physiologicalReaction direction="left-to-right" evidence="6">
        <dbReference type="Rhea" id="RHEA:16782"/>
    </physiologicalReaction>
</comment>
<feature type="compositionally biased region" description="Basic and acidic residues" evidence="9">
    <location>
        <begin position="1"/>
        <end position="16"/>
    </location>
</feature>
<gene>
    <name evidence="12" type="primary">tesB</name>
    <name evidence="12" type="ORF">DKP76_03610</name>
</gene>
<dbReference type="InterPro" id="IPR029069">
    <property type="entry name" value="HotDog_dom_sf"/>
</dbReference>
<dbReference type="InterPro" id="IPR042171">
    <property type="entry name" value="Acyl-CoA_hotdog"/>
</dbReference>
<dbReference type="GO" id="GO:0047617">
    <property type="term" value="F:fatty acyl-CoA hydrolase activity"/>
    <property type="evidence" value="ECO:0007669"/>
    <property type="project" value="UniProtKB-EC"/>
</dbReference>
<dbReference type="Proteomes" id="UP000245865">
    <property type="component" value="Unassembled WGS sequence"/>
</dbReference>
<dbReference type="Pfam" id="PF02551">
    <property type="entry name" value="Acyl_CoA_thio"/>
    <property type="match status" value="1"/>
</dbReference>
<evidence type="ECO:0000256" key="6">
    <source>
        <dbReference type="ARBA" id="ARBA00050943"/>
    </source>
</evidence>
<keyword evidence="4" id="KW-0443">Lipid metabolism</keyword>
<reference evidence="12 13" key="1">
    <citation type="submission" date="2018-05" db="EMBL/GenBank/DDBJ databases">
        <title>Comparative genomic sequence analysis between strain HN4 and CCM 8460T (Falsochrobactrum ovis) will provide more evidence to prove that HN4 is a new species of Falsochrobactrum.</title>
        <authorList>
            <person name="Lyu W."/>
            <person name="Sun L."/>
            <person name="Yao L."/>
        </authorList>
    </citation>
    <scope>NUCLEOTIDE SEQUENCE [LARGE SCALE GENOMIC DNA]</scope>
    <source>
        <strain evidence="12 13">HN4</strain>
    </source>
</reference>
<dbReference type="CDD" id="cd03445">
    <property type="entry name" value="Thioesterase_II_repeat2"/>
    <property type="match status" value="1"/>
</dbReference>
<dbReference type="RefSeq" id="WP_109705024.1">
    <property type="nucleotide sequence ID" value="NZ_QGDB01000001.1"/>
</dbReference>
<proteinExistence type="inferred from homology"/>
<name>A0A316JCB2_9HYPH</name>
<evidence type="ECO:0000313" key="12">
    <source>
        <dbReference type="EMBL" id="PWL19637.1"/>
    </source>
</evidence>
<comment type="subunit">
    <text evidence="2">Homotetramer.</text>
</comment>
<evidence type="ECO:0000256" key="4">
    <source>
        <dbReference type="ARBA" id="ARBA00023098"/>
    </source>
</evidence>
<protein>
    <recommendedName>
        <fullName evidence="7">Acyl-CoA thioesterase 2</fullName>
        <ecNumber evidence="5">3.1.2.20</ecNumber>
    </recommendedName>
    <alternativeName>
        <fullName evidence="8">Thioesterase II</fullName>
    </alternativeName>
</protein>
<comment type="caution">
    <text evidence="12">The sequence shown here is derived from an EMBL/GenBank/DDBJ whole genome shotgun (WGS) entry which is preliminary data.</text>
</comment>
<dbReference type="Pfam" id="PF13622">
    <property type="entry name" value="4HBT_3"/>
    <property type="match status" value="1"/>
</dbReference>
<evidence type="ECO:0000256" key="8">
    <source>
        <dbReference type="ARBA" id="ARBA00079653"/>
    </source>
</evidence>
<dbReference type="GO" id="GO:0006637">
    <property type="term" value="P:acyl-CoA metabolic process"/>
    <property type="evidence" value="ECO:0007669"/>
    <property type="project" value="InterPro"/>
</dbReference>
<feature type="region of interest" description="Disordered" evidence="9">
    <location>
        <begin position="1"/>
        <end position="21"/>
    </location>
</feature>
<dbReference type="SUPFAM" id="SSF54637">
    <property type="entry name" value="Thioesterase/thiol ester dehydrase-isomerase"/>
    <property type="match status" value="2"/>
</dbReference>
<dbReference type="CDD" id="cd03444">
    <property type="entry name" value="Thioesterase_II_repeat1"/>
    <property type="match status" value="1"/>
</dbReference>
<comment type="similarity">
    <text evidence="1">Belongs to the C/M/P thioester hydrolase family.</text>
</comment>
<evidence type="ECO:0000259" key="11">
    <source>
        <dbReference type="Pfam" id="PF13622"/>
    </source>
</evidence>
<dbReference type="InterPro" id="IPR049449">
    <property type="entry name" value="TesB_ACOT8-like_N"/>
</dbReference>